<feature type="transmembrane region" description="Helical" evidence="7">
    <location>
        <begin position="21"/>
        <end position="41"/>
    </location>
</feature>
<keyword evidence="10" id="KW-1185">Reference proteome</keyword>
<sequence>MSSQPQTSTNTEPRSRNNVGLAQMLLVPLALLISILVGRWSLGVMKDAEAPRLLVVGVALLVGVFGIWIAYWLCNELLNLIPSETLREKIRPIIFVGPALALLIIYLVYPTVMTAYYSVLDKNSEAFVGLDNYTFAFKNRTIQIALRNNLYWIVGVTTFSVVGGLIMAVLFDKVRYESVAKSMIFLPMIISFVGAGVIWRFMYASNPPGVGLLNAFIGNFDYKPVAWLINKSVNNISLIVIMIWLQTGFCLVILSAALKAIPADIIDAARVDGAGELDIFWRIIIPSLKTTILTVVTTVVIAVLKVFDIVFVMTNGNYETEVIANRMFTEFFRNQNYGLSSALTMILVIAVLPVMIINVRNARRQRG</sequence>
<accession>A9B0V7</accession>
<dbReference type="GO" id="GO:0005886">
    <property type="term" value="C:plasma membrane"/>
    <property type="evidence" value="ECO:0007669"/>
    <property type="project" value="UniProtKB-SubCell"/>
</dbReference>
<comment type="subcellular location">
    <subcellularLocation>
        <location evidence="1 7">Cell membrane</location>
        <topology evidence="1 7">Multi-pass membrane protein</topology>
    </subcellularLocation>
</comment>
<dbReference type="EMBL" id="CP000875">
    <property type="protein sequence ID" value="ABX03827.1"/>
    <property type="molecule type" value="Genomic_DNA"/>
</dbReference>
<dbReference type="PROSITE" id="PS50928">
    <property type="entry name" value="ABC_TM1"/>
    <property type="match status" value="1"/>
</dbReference>
<dbReference type="InterPro" id="IPR051393">
    <property type="entry name" value="ABC_transporter_permease"/>
</dbReference>
<dbReference type="SUPFAM" id="SSF160964">
    <property type="entry name" value="MalF N-terminal region-like"/>
    <property type="match status" value="1"/>
</dbReference>
<dbReference type="PANTHER" id="PTHR30193:SF18">
    <property type="entry name" value="OSMOPROTECTIVE COMPOUNDS UPTAKE PERMEASE PROTEIN GGTC"/>
    <property type="match status" value="1"/>
</dbReference>
<evidence type="ECO:0000256" key="7">
    <source>
        <dbReference type="RuleBase" id="RU363032"/>
    </source>
</evidence>
<dbReference type="HOGENOM" id="CLU_016047_0_0_0"/>
<organism evidence="9 10">
    <name type="scientific">Herpetosiphon aurantiacus (strain ATCC 23779 / DSM 785 / 114-95)</name>
    <dbReference type="NCBI Taxonomy" id="316274"/>
    <lineage>
        <taxon>Bacteria</taxon>
        <taxon>Bacillati</taxon>
        <taxon>Chloroflexota</taxon>
        <taxon>Chloroflexia</taxon>
        <taxon>Herpetosiphonales</taxon>
        <taxon>Herpetosiphonaceae</taxon>
        <taxon>Herpetosiphon</taxon>
    </lineage>
</organism>
<dbReference type="eggNOG" id="COG1175">
    <property type="taxonomic scope" value="Bacteria"/>
</dbReference>
<dbReference type="KEGG" id="hau:Haur_1179"/>
<protein>
    <submittedName>
        <fullName evidence="9">Binding-protein-dependent transport systems inner membrane component</fullName>
    </submittedName>
</protein>
<keyword evidence="4 7" id="KW-0812">Transmembrane</keyword>
<evidence type="ECO:0000256" key="3">
    <source>
        <dbReference type="ARBA" id="ARBA00022475"/>
    </source>
</evidence>
<evidence type="ECO:0000313" key="10">
    <source>
        <dbReference type="Proteomes" id="UP000000787"/>
    </source>
</evidence>
<gene>
    <name evidence="9" type="ordered locus">Haur_1179</name>
</gene>
<feature type="transmembrane region" description="Helical" evidence="7">
    <location>
        <begin position="236"/>
        <end position="258"/>
    </location>
</feature>
<dbReference type="Gene3D" id="1.10.3720.10">
    <property type="entry name" value="MetI-like"/>
    <property type="match status" value="1"/>
</dbReference>
<keyword evidence="6 7" id="KW-0472">Membrane</keyword>
<feature type="transmembrane region" description="Helical" evidence="7">
    <location>
        <begin position="93"/>
        <end position="117"/>
    </location>
</feature>
<evidence type="ECO:0000259" key="8">
    <source>
        <dbReference type="PROSITE" id="PS50928"/>
    </source>
</evidence>
<feature type="transmembrane region" description="Helical" evidence="7">
    <location>
        <begin position="183"/>
        <end position="203"/>
    </location>
</feature>
<dbReference type="BioCyc" id="HAUR316274:GHYA-1201-MONOMER"/>
<feature type="transmembrane region" description="Helical" evidence="7">
    <location>
        <begin position="53"/>
        <end position="73"/>
    </location>
</feature>
<dbReference type="AlphaFoldDB" id="A9B0V7"/>
<feature type="domain" description="ABC transmembrane type-1" evidence="8">
    <location>
        <begin position="146"/>
        <end position="358"/>
    </location>
</feature>
<dbReference type="InterPro" id="IPR035906">
    <property type="entry name" value="MetI-like_sf"/>
</dbReference>
<feature type="transmembrane region" description="Helical" evidence="7">
    <location>
        <begin position="279"/>
        <end position="304"/>
    </location>
</feature>
<dbReference type="GO" id="GO:0055085">
    <property type="term" value="P:transmembrane transport"/>
    <property type="evidence" value="ECO:0007669"/>
    <property type="project" value="InterPro"/>
</dbReference>
<dbReference type="SUPFAM" id="SSF161098">
    <property type="entry name" value="MetI-like"/>
    <property type="match status" value="1"/>
</dbReference>
<keyword evidence="5 7" id="KW-1133">Transmembrane helix</keyword>
<dbReference type="InParanoid" id="A9B0V7"/>
<dbReference type="InterPro" id="IPR000515">
    <property type="entry name" value="MetI-like"/>
</dbReference>
<dbReference type="CDD" id="cd06261">
    <property type="entry name" value="TM_PBP2"/>
    <property type="match status" value="1"/>
</dbReference>
<dbReference type="Pfam" id="PF00528">
    <property type="entry name" value="BPD_transp_1"/>
    <property type="match status" value="1"/>
</dbReference>
<evidence type="ECO:0000256" key="4">
    <source>
        <dbReference type="ARBA" id="ARBA00022692"/>
    </source>
</evidence>
<reference evidence="9 10" key="1">
    <citation type="journal article" date="2011" name="Stand. Genomic Sci.">
        <title>Complete genome sequence of the filamentous gliding predatory bacterium Herpetosiphon aurantiacus type strain (114-95(T)).</title>
        <authorList>
            <person name="Kiss H."/>
            <person name="Nett M."/>
            <person name="Domin N."/>
            <person name="Martin K."/>
            <person name="Maresca J.A."/>
            <person name="Copeland A."/>
            <person name="Lapidus A."/>
            <person name="Lucas S."/>
            <person name="Berry K.W."/>
            <person name="Glavina Del Rio T."/>
            <person name="Dalin E."/>
            <person name="Tice H."/>
            <person name="Pitluck S."/>
            <person name="Richardson P."/>
            <person name="Bruce D."/>
            <person name="Goodwin L."/>
            <person name="Han C."/>
            <person name="Detter J.C."/>
            <person name="Schmutz J."/>
            <person name="Brettin T."/>
            <person name="Land M."/>
            <person name="Hauser L."/>
            <person name="Kyrpides N.C."/>
            <person name="Ivanova N."/>
            <person name="Goker M."/>
            <person name="Woyke T."/>
            <person name="Klenk H.P."/>
            <person name="Bryant D.A."/>
        </authorList>
    </citation>
    <scope>NUCLEOTIDE SEQUENCE [LARGE SCALE GENOMIC DNA]</scope>
    <source>
        <strain evidence="10">ATCC 23779 / DSM 785 / 114-95</strain>
    </source>
</reference>
<evidence type="ECO:0000256" key="5">
    <source>
        <dbReference type="ARBA" id="ARBA00022989"/>
    </source>
</evidence>
<feature type="transmembrane region" description="Helical" evidence="7">
    <location>
        <begin position="150"/>
        <end position="171"/>
    </location>
</feature>
<dbReference type="PANTHER" id="PTHR30193">
    <property type="entry name" value="ABC TRANSPORTER PERMEASE PROTEIN"/>
    <property type="match status" value="1"/>
</dbReference>
<dbReference type="Proteomes" id="UP000000787">
    <property type="component" value="Chromosome"/>
</dbReference>
<feature type="transmembrane region" description="Helical" evidence="7">
    <location>
        <begin position="337"/>
        <end position="359"/>
    </location>
</feature>
<evidence type="ECO:0000256" key="6">
    <source>
        <dbReference type="ARBA" id="ARBA00023136"/>
    </source>
</evidence>
<keyword evidence="3" id="KW-1003">Cell membrane</keyword>
<evidence type="ECO:0000256" key="2">
    <source>
        <dbReference type="ARBA" id="ARBA00022448"/>
    </source>
</evidence>
<proteinExistence type="inferred from homology"/>
<name>A9B0V7_HERA2</name>
<dbReference type="STRING" id="316274.Haur_1179"/>
<evidence type="ECO:0000256" key="1">
    <source>
        <dbReference type="ARBA" id="ARBA00004651"/>
    </source>
</evidence>
<evidence type="ECO:0000313" key="9">
    <source>
        <dbReference type="EMBL" id="ABX03827.1"/>
    </source>
</evidence>
<keyword evidence="2 7" id="KW-0813">Transport</keyword>
<comment type="similarity">
    <text evidence="7">Belongs to the binding-protein-dependent transport system permease family.</text>
</comment>